<keyword evidence="3" id="KW-1185">Reference proteome</keyword>
<feature type="region of interest" description="Disordered" evidence="1">
    <location>
        <begin position="90"/>
        <end position="111"/>
    </location>
</feature>
<dbReference type="Proteomes" id="UP001228049">
    <property type="component" value="Unassembled WGS sequence"/>
</dbReference>
<feature type="compositionally biased region" description="Low complexity" evidence="1">
    <location>
        <begin position="538"/>
        <end position="549"/>
    </location>
</feature>
<evidence type="ECO:0000313" key="3">
    <source>
        <dbReference type="Proteomes" id="UP001228049"/>
    </source>
</evidence>
<feature type="compositionally biased region" description="Acidic residues" evidence="1">
    <location>
        <begin position="62"/>
        <end position="73"/>
    </location>
</feature>
<dbReference type="AlphaFoldDB" id="A0AAD9BQP4"/>
<evidence type="ECO:0000256" key="1">
    <source>
        <dbReference type="SAM" id="MobiDB-lite"/>
    </source>
</evidence>
<gene>
    <name evidence="2" type="ORF">KUDE01_029108</name>
</gene>
<comment type="caution">
    <text evidence="2">The sequence shown here is derived from an EMBL/GenBank/DDBJ whole genome shotgun (WGS) entry which is preliminary data.</text>
</comment>
<dbReference type="EMBL" id="JASDAP010000018">
    <property type="protein sequence ID" value="KAK1888325.1"/>
    <property type="molecule type" value="Genomic_DNA"/>
</dbReference>
<feature type="region of interest" description="Disordered" evidence="1">
    <location>
        <begin position="489"/>
        <end position="549"/>
    </location>
</feature>
<protein>
    <submittedName>
        <fullName evidence="2">Replicase polyprotein 1ab</fullName>
    </submittedName>
</protein>
<organism evidence="2 3">
    <name type="scientific">Dissostichus eleginoides</name>
    <name type="common">Patagonian toothfish</name>
    <name type="synonym">Dissostichus amissus</name>
    <dbReference type="NCBI Taxonomy" id="100907"/>
    <lineage>
        <taxon>Eukaryota</taxon>
        <taxon>Metazoa</taxon>
        <taxon>Chordata</taxon>
        <taxon>Craniata</taxon>
        <taxon>Vertebrata</taxon>
        <taxon>Euteleostomi</taxon>
        <taxon>Actinopterygii</taxon>
        <taxon>Neopterygii</taxon>
        <taxon>Teleostei</taxon>
        <taxon>Neoteleostei</taxon>
        <taxon>Acanthomorphata</taxon>
        <taxon>Eupercaria</taxon>
        <taxon>Perciformes</taxon>
        <taxon>Notothenioidei</taxon>
        <taxon>Nototheniidae</taxon>
        <taxon>Dissostichus</taxon>
    </lineage>
</organism>
<proteinExistence type="predicted"/>
<accession>A0AAD9BQP4</accession>
<name>A0AAD9BQP4_DISEL</name>
<feature type="compositionally biased region" description="Basic and acidic residues" evidence="1">
    <location>
        <begin position="1"/>
        <end position="10"/>
    </location>
</feature>
<sequence length="549" mass="59398">MSSRVDHTLTSDDNINDPEVEEESLEEGMSSIEQNGSIIDHQDEFIEGEAVSGKSSCLEDPLVSEESNDDEETGDISVEAMVSPVHQHFKYSDDQGEGNAEGNATCMSSREDHNLISDDIINVPDEEEESFEEGVLSIHENVSITEPQAEAVEGEAVSGRRPLEDPFISEYNNVVEEELSTAHQMSSISDEDSVKEDASNTVQVEDKLISGDSDGEEEEEPAPFIQQDSRFSDDQEEENGRVDAADTSIYVEEESSKLNQQLEDNSLSCHTECLSEDNLYLASQNAEINPLPASSKEGKTLEIPCEVTTHQVRQGVDSSQVGDIALDIPDREDTIGQALEKHTNMDNFDSPVISSEGMRSSRVATGQVSMSSEDKGAKVKMFESGDIALEKGMAEVTFDFAIREGFDDSATGASAQVAPTSYSEIKVVEKTLSSVSESDLDSGETGTVSSIAKSKVDEEAGNLVQNETLQVTGETTGEGPYTVGKALMDDVSRASDDTHGAEASGVEVSPVQFQTVMSPIPRNKSRKSKEDSKKNPKSPKSPSGKCKQQ</sequence>
<evidence type="ECO:0000313" key="2">
    <source>
        <dbReference type="EMBL" id="KAK1888325.1"/>
    </source>
</evidence>
<feature type="compositionally biased region" description="Basic and acidic residues" evidence="1">
    <location>
        <begin position="230"/>
        <end position="244"/>
    </location>
</feature>
<feature type="region of interest" description="Disordered" evidence="1">
    <location>
        <begin position="1"/>
        <end position="73"/>
    </location>
</feature>
<feature type="compositionally biased region" description="Acidic residues" evidence="1">
    <location>
        <begin position="14"/>
        <end position="26"/>
    </location>
</feature>
<feature type="region of interest" description="Disordered" evidence="1">
    <location>
        <begin position="146"/>
        <end position="248"/>
    </location>
</feature>
<reference evidence="2" key="1">
    <citation type="submission" date="2023-04" db="EMBL/GenBank/DDBJ databases">
        <title>Chromosome-level genome of Chaenocephalus aceratus.</title>
        <authorList>
            <person name="Park H."/>
        </authorList>
    </citation>
    <scope>NUCLEOTIDE SEQUENCE</scope>
    <source>
        <strain evidence="2">DE</strain>
        <tissue evidence="2">Muscle</tissue>
    </source>
</reference>
<feature type="compositionally biased region" description="Basic and acidic residues" evidence="1">
    <location>
        <begin position="489"/>
        <end position="500"/>
    </location>
</feature>